<dbReference type="Pfam" id="PF06766">
    <property type="entry name" value="Hydrophobin_2"/>
    <property type="match status" value="1"/>
</dbReference>
<name>A0A1D9PY34_SCLS1</name>
<evidence type="ECO:0000313" key="4">
    <source>
        <dbReference type="EMBL" id="APA07509.1"/>
    </source>
</evidence>
<sequence length="108" mass="11495">MHFPSILILSSTVATLAAAIPSQISNDIEKRQSQFCTTVGFTNPFCCIPQLDVLNAVYVASECVQVPGGTSITSIQDFDSACLELNKIALCCNLNIEGIATCSEAVQH</sequence>
<dbReference type="Proteomes" id="UP000177798">
    <property type="component" value="Chromosome 3"/>
</dbReference>
<protein>
    <recommendedName>
        <fullName evidence="6">Hydrophobin</fullName>
    </recommendedName>
</protein>
<feature type="signal peptide" evidence="3">
    <location>
        <begin position="1"/>
        <end position="19"/>
    </location>
</feature>
<gene>
    <name evidence="4" type="ORF">sscle_03g022790</name>
</gene>
<organism evidence="4 5">
    <name type="scientific">Sclerotinia sclerotiorum (strain ATCC 18683 / 1980 / Ss-1)</name>
    <name type="common">White mold</name>
    <name type="synonym">Whetzelinia sclerotiorum</name>
    <dbReference type="NCBI Taxonomy" id="665079"/>
    <lineage>
        <taxon>Eukaryota</taxon>
        <taxon>Fungi</taxon>
        <taxon>Dikarya</taxon>
        <taxon>Ascomycota</taxon>
        <taxon>Pezizomycotina</taxon>
        <taxon>Leotiomycetes</taxon>
        <taxon>Helotiales</taxon>
        <taxon>Sclerotiniaceae</taxon>
        <taxon>Sclerotinia</taxon>
    </lineage>
</organism>
<proteinExistence type="inferred from homology"/>
<dbReference type="VEuPathDB" id="FungiDB:sscle_03g022790"/>
<evidence type="ECO:0000256" key="3">
    <source>
        <dbReference type="SAM" id="SignalP"/>
    </source>
</evidence>
<evidence type="ECO:0008006" key="6">
    <source>
        <dbReference type="Google" id="ProtNLM"/>
    </source>
</evidence>
<feature type="chain" id="PRO_5010543482" description="Hydrophobin" evidence="3">
    <location>
        <begin position="20"/>
        <end position="108"/>
    </location>
</feature>
<dbReference type="OrthoDB" id="3494808at2759"/>
<evidence type="ECO:0000256" key="1">
    <source>
        <dbReference type="ARBA" id="ARBA00009576"/>
    </source>
</evidence>
<dbReference type="GO" id="GO:0005576">
    <property type="term" value="C:extracellular region"/>
    <property type="evidence" value="ECO:0007669"/>
    <property type="project" value="InterPro"/>
</dbReference>
<dbReference type="RefSeq" id="XP_001598914.1">
    <property type="nucleotide sequence ID" value="XM_001598864.1"/>
</dbReference>
<reference evidence="5" key="1">
    <citation type="journal article" date="2017" name="Genome Biol. Evol.">
        <title>The complete genome sequence of the phytopathogenic fungus Sclerotinia sclerotiorum reveals insights into the genome architecture of broad host range pathogens.</title>
        <authorList>
            <person name="Derbyshire M."/>
            <person name="Denton-Giles M."/>
            <person name="Hegedus D."/>
            <person name="Seifbarghy S."/>
            <person name="Rollins J."/>
            <person name="van Kan J."/>
            <person name="Seidl M.F."/>
            <person name="Faino L."/>
            <person name="Mbengue M."/>
            <person name="Navaud O."/>
            <person name="Raffaele S."/>
            <person name="Hammond-Kosack K."/>
            <person name="Heard S."/>
            <person name="Oliver R."/>
        </authorList>
    </citation>
    <scope>NUCLEOTIDE SEQUENCE [LARGE SCALE GENOMIC DNA]</scope>
    <source>
        <strain evidence="5">ATCC 18683 / 1980 / Ss-1</strain>
    </source>
</reference>
<accession>A0A1D9PY34</accession>
<evidence type="ECO:0000313" key="5">
    <source>
        <dbReference type="Proteomes" id="UP000177798"/>
    </source>
</evidence>
<dbReference type="KEGG" id="ssl:SS1G_01003"/>
<dbReference type="EMBL" id="CP017816">
    <property type="protein sequence ID" value="APA07509.1"/>
    <property type="molecule type" value="Genomic_DNA"/>
</dbReference>
<dbReference type="Gene3D" id="3.20.120.10">
    <property type="entry name" value="Hydrophobin"/>
    <property type="match status" value="1"/>
</dbReference>
<evidence type="ECO:0000256" key="2">
    <source>
        <dbReference type="ARBA" id="ARBA00023157"/>
    </source>
</evidence>
<dbReference type="InterPro" id="IPR010636">
    <property type="entry name" value="Class_II_hydrophobin"/>
</dbReference>
<keyword evidence="3" id="KW-0732">Signal</keyword>
<keyword evidence="2" id="KW-1015">Disulfide bond</keyword>
<dbReference type="InterPro" id="IPR036686">
    <property type="entry name" value="Class_II_Hydrophobin_sf"/>
</dbReference>
<dbReference type="AlphaFoldDB" id="A0A1D9PY34"/>
<comment type="similarity">
    <text evidence="1">Belongs to the cerato-ulmin hydrophobin family.</text>
</comment>